<dbReference type="HOGENOM" id="CLU_000604_1_11_2"/>
<evidence type="ECO:0000256" key="2">
    <source>
        <dbReference type="ARBA" id="ARBA00022448"/>
    </source>
</evidence>
<evidence type="ECO:0000256" key="4">
    <source>
        <dbReference type="ARBA" id="ARBA00022840"/>
    </source>
</evidence>
<dbReference type="PANTHER" id="PTHR42711">
    <property type="entry name" value="ABC TRANSPORTER ATP-BINDING PROTEIN"/>
    <property type="match status" value="1"/>
</dbReference>
<evidence type="ECO:0000256" key="3">
    <source>
        <dbReference type="ARBA" id="ARBA00022741"/>
    </source>
</evidence>
<dbReference type="KEGG" id="iag:Igag_0763"/>
<dbReference type="InterPro" id="IPR017871">
    <property type="entry name" value="ABC_transporter-like_CS"/>
</dbReference>
<keyword evidence="4" id="KW-0067">ATP-binding</keyword>
<dbReference type="GO" id="GO:0016887">
    <property type="term" value="F:ATP hydrolysis activity"/>
    <property type="evidence" value="ECO:0007669"/>
    <property type="project" value="InterPro"/>
</dbReference>
<dbReference type="InterPro" id="IPR050763">
    <property type="entry name" value="ABC_transporter_ATP-binding"/>
</dbReference>
<comment type="similarity">
    <text evidence="1">Belongs to the ABC transporter superfamily.</text>
</comment>
<dbReference type="AlphaFoldDB" id="E0STB3"/>
<dbReference type="PANTHER" id="PTHR42711:SF5">
    <property type="entry name" value="ABC TRANSPORTER ATP-BINDING PROTEIN NATA"/>
    <property type="match status" value="1"/>
</dbReference>
<accession>E0STB3</accession>
<feature type="domain" description="ABC transporter" evidence="5">
    <location>
        <begin position="4"/>
        <end position="219"/>
    </location>
</feature>
<reference evidence="6 7" key="1">
    <citation type="journal article" date="2010" name="Stand. Genomic Sci.">
        <title>Complete genome sequence of Ignisphaera aggregans type strain (AQ1.S1).</title>
        <authorList>
            <person name="Goker M."/>
            <person name="Held B."/>
            <person name="Lapidus A."/>
            <person name="Nolan M."/>
            <person name="Spring S."/>
            <person name="Yasawong M."/>
            <person name="Lucas S."/>
            <person name="Glavina Del Rio T."/>
            <person name="Tice H."/>
            <person name="Cheng J.F."/>
            <person name="Goodwin L."/>
            <person name="Tapia R."/>
            <person name="Pitluck S."/>
            <person name="Liolios K."/>
            <person name="Ivanova N."/>
            <person name="Mavromatis K."/>
            <person name="Mikhailova N."/>
            <person name="Pati A."/>
            <person name="Chen A."/>
            <person name="Palaniappan K."/>
            <person name="Brambilla E."/>
            <person name="Land M."/>
            <person name="Hauser L."/>
            <person name="Chang Y.J."/>
            <person name="Jeffries C.D."/>
            <person name="Brettin T."/>
            <person name="Detter J.C."/>
            <person name="Han C."/>
            <person name="Rohde M."/>
            <person name="Sikorski J."/>
            <person name="Woyke T."/>
            <person name="Bristow J."/>
            <person name="Eisen J.A."/>
            <person name="Markowitz V."/>
            <person name="Hugenholtz P."/>
            <person name="Kyrpides N.C."/>
            <person name="Klenk H.P."/>
        </authorList>
    </citation>
    <scope>NUCLEOTIDE SEQUENCE [LARGE SCALE GENOMIC DNA]</scope>
    <source>
        <strain evidence="7">DSM 17230 / JCM 13409 / AQ1.S1</strain>
    </source>
</reference>
<dbReference type="EMBL" id="CP002098">
    <property type="protein sequence ID" value="ADM27590.1"/>
    <property type="molecule type" value="Genomic_DNA"/>
</dbReference>
<evidence type="ECO:0000313" key="7">
    <source>
        <dbReference type="Proteomes" id="UP000001304"/>
    </source>
</evidence>
<dbReference type="CDD" id="cd03230">
    <property type="entry name" value="ABC_DR_subfamily_A"/>
    <property type="match status" value="1"/>
</dbReference>
<dbReference type="Pfam" id="PF00005">
    <property type="entry name" value="ABC_tran"/>
    <property type="match status" value="1"/>
</dbReference>
<dbReference type="Proteomes" id="UP000001304">
    <property type="component" value="Chromosome"/>
</dbReference>
<dbReference type="SUPFAM" id="SSF52540">
    <property type="entry name" value="P-loop containing nucleoside triphosphate hydrolases"/>
    <property type="match status" value="1"/>
</dbReference>
<sequence>MSVVEVVSVSKWFGSLKVLDGVSMRVGWGEKVILVGPNGAGKTTLIRIVIGSLKPDEGYVRVLAERDSIGYGPQIPVFYPFHRVFDVIYYSLRLAGFDAAESRRRAKEWISVLGLNPNAYGIHLSGGERKLVALAIALARDPDLLILDEPTEMLDVSRRKLVRDVISRFRGSTLIVTHDLEEVKLGDRLYFLNRGRVLFEGTPAEFALRFGGEGLLVETWTAAGFKSFAVKSLGEALEALRALSGDEVVEIRVRKPIPEDLSNLMGG</sequence>
<organism evidence="6 7">
    <name type="scientific">Ignisphaera aggregans (strain DSM 17230 / JCM 13409 / AQ1.S1)</name>
    <dbReference type="NCBI Taxonomy" id="583356"/>
    <lineage>
        <taxon>Archaea</taxon>
        <taxon>Thermoproteota</taxon>
        <taxon>Thermoprotei</taxon>
        <taxon>Desulfurococcales</taxon>
        <taxon>Desulfurococcaceae</taxon>
        <taxon>Ignisphaera</taxon>
    </lineage>
</organism>
<dbReference type="Gene3D" id="3.40.50.300">
    <property type="entry name" value="P-loop containing nucleotide triphosphate hydrolases"/>
    <property type="match status" value="1"/>
</dbReference>
<dbReference type="STRING" id="583356.Igag_0763"/>
<dbReference type="PROSITE" id="PS00211">
    <property type="entry name" value="ABC_TRANSPORTER_1"/>
    <property type="match status" value="1"/>
</dbReference>
<dbReference type="InterPro" id="IPR003439">
    <property type="entry name" value="ABC_transporter-like_ATP-bd"/>
</dbReference>
<gene>
    <name evidence="6" type="ordered locus">Igag_0763</name>
</gene>
<dbReference type="InterPro" id="IPR003593">
    <property type="entry name" value="AAA+_ATPase"/>
</dbReference>
<keyword evidence="3" id="KW-0547">Nucleotide-binding</keyword>
<dbReference type="SMART" id="SM00382">
    <property type="entry name" value="AAA"/>
    <property type="match status" value="1"/>
</dbReference>
<name>E0STB3_IGNAA</name>
<evidence type="ECO:0000259" key="5">
    <source>
        <dbReference type="PROSITE" id="PS50893"/>
    </source>
</evidence>
<dbReference type="InterPro" id="IPR027417">
    <property type="entry name" value="P-loop_NTPase"/>
</dbReference>
<keyword evidence="7" id="KW-1185">Reference proteome</keyword>
<dbReference type="PROSITE" id="PS50893">
    <property type="entry name" value="ABC_TRANSPORTER_2"/>
    <property type="match status" value="1"/>
</dbReference>
<protein>
    <submittedName>
        <fullName evidence="6">ABC transporter related</fullName>
    </submittedName>
</protein>
<evidence type="ECO:0000313" key="6">
    <source>
        <dbReference type="EMBL" id="ADM27590.1"/>
    </source>
</evidence>
<keyword evidence="2" id="KW-0813">Transport</keyword>
<evidence type="ECO:0000256" key="1">
    <source>
        <dbReference type="ARBA" id="ARBA00005417"/>
    </source>
</evidence>
<dbReference type="BioCyc" id="IAGG583356:GHAH-756-MONOMER"/>
<dbReference type="GO" id="GO:0005524">
    <property type="term" value="F:ATP binding"/>
    <property type="evidence" value="ECO:0007669"/>
    <property type="project" value="UniProtKB-KW"/>
</dbReference>
<proteinExistence type="inferred from homology"/>